<reference evidence="3 4" key="1">
    <citation type="submission" date="2018-08" db="EMBL/GenBank/DDBJ databases">
        <title>Draft genome of the lignicolous fungus Coniochaeta pulveracea.</title>
        <authorList>
            <person name="Borstlap C.J."/>
            <person name="De Witt R.N."/>
            <person name="Botha A."/>
            <person name="Volschenk H."/>
        </authorList>
    </citation>
    <scope>NUCLEOTIDE SEQUENCE [LARGE SCALE GENOMIC DNA]</scope>
    <source>
        <strain evidence="3 4">CAB683</strain>
    </source>
</reference>
<dbReference type="Proteomes" id="UP000275385">
    <property type="component" value="Unassembled WGS sequence"/>
</dbReference>
<keyword evidence="1" id="KW-0732">Signal</keyword>
<evidence type="ECO:0000313" key="3">
    <source>
        <dbReference type="EMBL" id="RKU49354.1"/>
    </source>
</evidence>
<feature type="chain" id="PRO_5019479931" description="DUF7707 domain-containing protein" evidence="1">
    <location>
        <begin position="20"/>
        <end position="194"/>
    </location>
</feature>
<comment type="caution">
    <text evidence="3">The sequence shown here is derived from an EMBL/GenBank/DDBJ whole genome shotgun (WGS) entry which is preliminary data.</text>
</comment>
<feature type="domain" description="DUF7707" evidence="2">
    <location>
        <begin position="25"/>
        <end position="125"/>
    </location>
</feature>
<keyword evidence="4" id="KW-1185">Reference proteome</keyword>
<proteinExistence type="predicted"/>
<dbReference type="AlphaFoldDB" id="A0A420YNA4"/>
<dbReference type="OrthoDB" id="2121879at2759"/>
<evidence type="ECO:0000259" key="2">
    <source>
        <dbReference type="Pfam" id="PF24808"/>
    </source>
</evidence>
<dbReference type="PANTHER" id="PTHR38118:SF3">
    <property type="entry name" value="ANCHORED CELL WALL PROTEIN 11"/>
    <property type="match status" value="1"/>
</dbReference>
<gene>
    <name evidence="3" type="ORF">DL546_000094</name>
</gene>
<dbReference type="EMBL" id="QVQW01000001">
    <property type="protein sequence ID" value="RKU49354.1"/>
    <property type="molecule type" value="Genomic_DNA"/>
</dbReference>
<dbReference type="InterPro" id="IPR056124">
    <property type="entry name" value="DUF7707"/>
</dbReference>
<accession>A0A420YNA4</accession>
<name>A0A420YNA4_9PEZI</name>
<dbReference type="PANTHER" id="PTHR38118">
    <property type="entry name" value="ANCHORED CELL WALL PROTEIN 11-RELATED"/>
    <property type="match status" value="1"/>
</dbReference>
<sequence length="194" mass="19518">MLRLSLVAVALASFSLANAQTQNFTVDPNAVDSGKKSTWCTAELNTCNTLCGNDNIGDNICDVTSLTYTCACADGTSPDLAQYKNTMPWFFCQYNFDSCIQANVGNANGQKNCTTSIQDKCGNETASKIVATTSATVAPSASNTGSAASSSGASSASATVASSSSSTAAAAPTNLAYIGNGAAVVAAGLFAALL</sequence>
<evidence type="ECO:0000256" key="1">
    <source>
        <dbReference type="SAM" id="SignalP"/>
    </source>
</evidence>
<feature type="signal peptide" evidence="1">
    <location>
        <begin position="1"/>
        <end position="19"/>
    </location>
</feature>
<protein>
    <recommendedName>
        <fullName evidence="2">DUF7707 domain-containing protein</fullName>
    </recommendedName>
</protein>
<organism evidence="3 4">
    <name type="scientific">Coniochaeta pulveracea</name>
    <dbReference type="NCBI Taxonomy" id="177199"/>
    <lineage>
        <taxon>Eukaryota</taxon>
        <taxon>Fungi</taxon>
        <taxon>Dikarya</taxon>
        <taxon>Ascomycota</taxon>
        <taxon>Pezizomycotina</taxon>
        <taxon>Sordariomycetes</taxon>
        <taxon>Sordariomycetidae</taxon>
        <taxon>Coniochaetales</taxon>
        <taxon>Coniochaetaceae</taxon>
        <taxon>Coniochaeta</taxon>
    </lineage>
</organism>
<evidence type="ECO:0000313" key="4">
    <source>
        <dbReference type="Proteomes" id="UP000275385"/>
    </source>
</evidence>
<dbReference type="Pfam" id="PF24808">
    <property type="entry name" value="DUF7707"/>
    <property type="match status" value="1"/>
</dbReference>